<evidence type="ECO:0000313" key="1">
    <source>
        <dbReference type="EMBL" id="KAI8001266.1"/>
    </source>
</evidence>
<accession>A0ACC0GMF3</accession>
<protein>
    <submittedName>
        <fullName evidence="1">Homeobox-leucine zipper protein ATHB-52</fullName>
    </submittedName>
</protein>
<proteinExistence type="predicted"/>
<comment type="caution">
    <text evidence="1">The sequence shown here is derived from an EMBL/GenBank/DDBJ whole genome shotgun (WGS) entry which is preliminary data.</text>
</comment>
<name>A0ACC0GMF3_9ERIC</name>
<reference evidence="1 2" key="1">
    <citation type="journal article" date="2022" name="Plant J.">
        <title>Chromosome-level genome of Camellia lanceoleosa provides a valuable resource for understanding genome evolution and self-incompatibility.</title>
        <authorList>
            <person name="Gong W."/>
            <person name="Xiao S."/>
            <person name="Wang L."/>
            <person name="Liao Z."/>
            <person name="Chang Y."/>
            <person name="Mo W."/>
            <person name="Hu G."/>
            <person name="Li W."/>
            <person name="Zhao G."/>
            <person name="Zhu H."/>
            <person name="Hu X."/>
            <person name="Ji K."/>
            <person name="Xiang X."/>
            <person name="Song Q."/>
            <person name="Yuan D."/>
            <person name="Jin S."/>
            <person name="Zhang L."/>
        </authorList>
    </citation>
    <scope>NUCLEOTIDE SEQUENCE [LARGE SCALE GENOMIC DNA]</scope>
    <source>
        <strain evidence="1">SQ_2022a</strain>
    </source>
</reference>
<gene>
    <name evidence="1" type="ORF">LOK49_LG09G01969</name>
</gene>
<keyword evidence="1" id="KW-0238">DNA-binding</keyword>
<evidence type="ECO:0000313" key="2">
    <source>
        <dbReference type="Proteomes" id="UP001060215"/>
    </source>
</evidence>
<sequence length="181" mass="21417">MDYFQSHSHTRKHPLKCNKRLTQEQVRLLETSFNLNNRLDPDRKSQLAQELGLPPRQVAIWYQNKRARWKNQSLEADYKSLHEKLENVLEDNERLQREVERLRQELDKAQDMLLSFNNMNNTTNNSSLSNSCDEVGSSSFIHDHHHHHHQSIIKVDDHDHHLDKELYACLIDGNNFFAPIS</sequence>
<organism evidence="1 2">
    <name type="scientific">Camellia lanceoleosa</name>
    <dbReference type="NCBI Taxonomy" id="1840588"/>
    <lineage>
        <taxon>Eukaryota</taxon>
        <taxon>Viridiplantae</taxon>
        <taxon>Streptophyta</taxon>
        <taxon>Embryophyta</taxon>
        <taxon>Tracheophyta</taxon>
        <taxon>Spermatophyta</taxon>
        <taxon>Magnoliopsida</taxon>
        <taxon>eudicotyledons</taxon>
        <taxon>Gunneridae</taxon>
        <taxon>Pentapetalae</taxon>
        <taxon>asterids</taxon>
        <taxon>Ericales</taxon>
        <taxon>Theaceae</taxon>
        <taxon>Camellia</taxon>
    </lineage>
</organism>
<keyword evidence="1" id="KW-0371">Homeobox</keyword>
<dbReference type="EMBL" id="CM045765">
    <property type="protein sequence ID" value="KAI8001266.1"/>
    <property type="molecule type" value="Genomic_DNA"/>
</dbReference>
<keyword evidence="2" id="KW-1185">Reference proteome</keyword>
<dbReference type="Proteomes" id="UP001060215">
    <property type="component" value="Chromosome 8"/>
</dbReference>